<protein>
    <submittedName>
        <fullName evidence="1">Uncharacterized protein</fullName>
    </submittedName>
</protein>
<dbReference type="PANTHER" id="PTHR11472">
    <property type="entry name" value="DNA REPAIR DEAD HELICASE RAD3/XP-D SUBFAMILY MEMBER"/>
    <property type="match status" value="1"/>
</dbReference>
<gene>
    <name evidence="1" type="ORF">V8G54_003618</name>
</gene>
<dbReference type="EMBL" id="CP144700">
    <property type="protein sequence ID" value="WVZ25074.1"/>
    <property type="molecule type" value="Genomic_DNA"/>
</dbReference>
<dbReference type="InterPro" id="IPR045028">
    <property type="entry name" value="DinG/Rad3-like"/>
</dbReference>
<dbReference type="PANTHER" id="PTHR11472:SF41">
    <property type="entry name" value="ATP-DEPENDENT DNA HELICASE DDX11-RELATED"/>
    <property type="match status" value="1"/>
</dbReference>
<evidence type="ECO:0000313" key="2">
    <source>
        <dbReference type="Proteomes" id="UP001374535"/>
    </source>
</evidence>
<dbReference type="GO" id="GO:0005634">
    <property type="term" value="C:nucleus"/>
    <property type="evidence" value="ECO:0007669"/>
    <property type="project" value="TreeGrafter"/>
</dbReference>
<dbReference type="Proteomes" id="UP001374535">
    <property type="component" value="Chromosome 1"/>
</dbReference>
<dbReference type="GO" id="GO:0003678">
    <property type="term" value="F:DNA helicase activity"/>
    <property type="evidence" value="ECO:0007669"/>
    <property type="project" value="TreeGrafter"/>
</dbReference>
<dbReference type="GO" id="GO:0034085">
    <property type="term" value="P:establishment of sister chromatid cohesion"/>
    <property type="evidence" value="ECO:0007669"/>
    <property type="project" value="TreeGrafter"/>
</dbReference>
<evidence type="ECO:0000313" key="1">
    <source>
        <dbReference type="EMBL" id="WVZ25074.1"/>
    </source>
</evidence>
<dbReference type="AlphaFoldDB" id="A0AAQ3SAB0"/>
<keyword evidence="2" id="KW-1185">Reference proteome</keyword>
<reference evidence="1 2" key="1">
    <citation type="journal article" date="2023" name="Life. Sci Alliance">
        <title>Evolutionary insights into 3D genome organization and epigenetic landscape of Vigna mungo.</title>
        <authorList>
            <person name="Junaid A."/>
            <person name="Singh B."/>
            <person name="Bhatia S."/>
        </authorList>
    </citation>
    <scope>NUCLEOTIDE SEQUENCE [LARGE SCALE GENOMIC DNA]</scope>
    <source>
        <strain evidence="1">Urdbean</strain>
    </source>
</reference>
<organism evidence="1 2">
    <name type="scientific">Vigna mungo</name>
    <name type="common">Black gram</name>
    <name type="synonym">Phaseolus mungo</name>
    <dbReference type="NCBI Taxonomy" id="3915"/>
    <lineage>
        <taxon>Eukaryota</taxon>
        <taxon>Viridiplantae</taxon>
        <taxon>Streptophyta</taxon>
        <taxon>Embryophyta</taxon>
        <taxon>Tracheophyta</taxon>
        <taxon>Spermatophyta</taxon>
        <taxon>Magnoliopsida</taxon>
        <taxon>eudicotyledons</taxon>
        <taxon>Gunneridae</taxon>
        <taxon>Pentapetalae</taxon>
        <taxon>rosids</taxon>
        <taxon>fabids</taxon>
        <taxon>Fabales</taxon>
        <taxon>Fabaceae</taxon>
        <taxon>Papilionoideae</taxon>
        <taxon>50 kb inversion clade</taxon>
        <taxon>NPAAA clade</taxon>
        <taxon>indigoferoid/millettioid clade</taxon>
        <taxon>Phaseoleae</taxon>
        <taxon>Vigna</taxon>
    </lineage>
</organism>
<accession>A0AAQ3SAB0</accession>
<sequence length="234" mass="26241">MHKVSGYGEKFAAMAKIPAQHNIEQHAEEGSCVSAFQALANMLLSLTNNDGDGRIIISRFRLTSLKKQGGYLKYVMLSGEKIFSEIVDEAHAVVLVGGTLQPIEETRERLFPWLPPNQLHFFSCGHIVPPDSIMPIAVARGPTGRTFDFSFGSRSSPDMNWVFCCVIWLLWFRKELFSSSHLLIMKIESMSIGNHLASLKGLQRGSVSSGSQEITWTLNPFSRNIKIPFIHYRV</sequence>
<name>A0AAQ3SAB0_VIGMU</name>
<proteinExistence type="predicted"/>